<dbReference type="AlphaFoldDB" id="A0A0A2F561"/>
<comment type="caution">
    <text evidence="3">The sequence shown here is derived from an EMBL/GenBank/DDBJ whole genome shotgun (WGS) entry which is preliminary data.</text>
</comment>
<evidence type="ECO:0000313" key="3">
    <source>
        <dbReference type="EMBL" id="KGN83589.1"/>
    </source>
</evidence>
<dbReference type="RefSeq" id="WP_039426999.1">
    <property type="nucleotide sequence ID" value="NZ_JRAK01000163.1"/>
</dbReference>
<evidence type="ECO:0000313" key="4">
    <source>
        <dbReference type="Proteomes" id="UP000030146"/>
    </source>
</evidence>
<name>A0A0A2F561_9PORP</name>
<dbReference type="EMBL" id="JRAK01000163">
    <property type="protein sequence ID" value="KGN83589.1"/>
    <property type="molecule type" value="Genomic_DNA"/>
</dbReference>
<dbReference type="PANTHER" id="PTHR12526">
    <property type="entry name" value="GLYCOSYLTRANSFERASE"/>
    <property type="match status" value="1"/>
</dbReference>
<evidence type="ECO:0008006" key="5">
    <source>
        <dbReference type="Google" id="ProtNLM"/>
    </source>
</evidence>
<dbReference type="GO" id="GO:0016757">
    <property type="term" value="F:glycosyltransferase activity"/>
    <property type="evidence" value="ECO:0007669"/>
    <property type="project" value="InterPro"/>
</dbReference>
<evidence type="ECO:0000259" key="1">
    <source>
        <dbReference type="Pfam" id="PF00534"/>
    </source>
</evidence>
<protein>
    <recommendedName>
        <fullName evidence="5">Glycosyl transferase</fullName>
    </recommendedName>
</protein>
<sequence>MKIVHCIYSFNVGGAETMLVDIMNEQVLKHEVTLVILNDSYSQSLLDKLVPAVKIVRISRPSGSRNPWYIALLNYRLLLENMDVLHLHSSSLSGLIFGFRSRTFYTCHDVGVRFAPHKVSRVFAISHSVAEDIRVRYGYDNVSVVPNGINVEAILPREPRLGDGLIRIVNVARLNHQKKGQDILIKAVALLRDRGLDNLSVAFIGEGDSRAFLEKMSVDLNVADRVDFLGLKDRDYIYQHLCDYDLMCHPSRYEGFGLTVAEGMAANLPVLVSTGDGPYEIIGQGKYGFSFENGSAESCADALEYMVRNYDEIVAKVGIARKHIESEYSVKRMVAQYIQAYTE</sequence>
<dbReference type="InterPro" id="IPR001296">
    <property type="entry name" value="Glyco_trans_1"/>
</dbReference>
<dbReference type="Pfam" id="PF00534">
    <property type="entry name" value="Glycos_transf_1"/>
    <property type="match status" value="1"/>
</dbReference>
<dbReference type="SUPFAM" id="SSF53756">
    <property type="entry name" value="UDP-Glycosyltransferase/glycogen phosphorylase"/>
    <property type="match status" value="1"/>
</dbReference>
<evidence type="ECO:0000259" key="2">
    <source>
        <dbReference type="Pfam" id="PF13439"/>
    </source>
</evidence>
<feature type="domain" description="Glycosyltransferase subfamily 4-like N-terminal" evidence="2">
    <location>
        <begin position="12"/>
        <end position="152"/>
    </location>
</feature>
<dbReference type="PANTHER" id="PTHR12526:SF630">
    <property type="entry name" value="GLYCOSYLTRANSFERASE"/>
    <property type="match status" value="1"/>
</dbReference>
<dbReference type="Pfam" id="PF13439">
    <property type="entry name" value="Glyco_transf_4"/>
    <property type="match status" value="1"/>
</dbReference>
<organism evidence="3 4">
    <name type="scientific">Porphyromonas gulae</name>
    <dbReference type="NCBI Taxonomy" id="111105"/>
    <lineage>
        <taxon>Bacteria</taxon>
        <taxon>Pseudomonadati</taxon>
        <taxon>Bacteroidota</taxon>
        <taxon>Bacteroidia</taxon>
        <taxon>Bacteroidales</taxon>
        <taxon>Porphyromonadaceae</taxon>
        <taxon>Porphyromonas</taxon>
    </lineage>
</organism>
<dbReference type="Gene3D" id="3.40.50.2000">
    <property type="entry name" value="Glycogen Phosphorylase B"/>
    <property type="match status" value="2"/>
</dbReference>
<dbReference type="CDD" id="cd03811">
    <property type="entry name" value="GT4_GT28_WabH-like"/>
    <property type="match status" value="1"/>
</dbReference>
<proteinExistence type="predicted"/>
<reference evidence="3 4" key="1">
    <citation type="submission" date="2014-08" db="EMBL/GenBank/DDBJ databases">
        <title>Porphyromonas gulae strain:COT-052_OH3439 Genome sequencing.</title>
        <authorList>
            <person name="Wallis C."/>
            <person name="Deusch O."/>
            <person name="O'Flynn C."/>
            <person name="Davis I."/>
            <person name="Jospin G."/>
            <person name="Darling A.E."/>
            <person name="Coil D.A."/>
            <person name="Alexiev A."/>
            <person name="Horsfall A."/>
            <person name="Kirkwood N."/>
            <person name="Harris S."/>
            <person name="Eisen J.A."/>
        </authorList>
    </citation>
    <scope>NUCLEOTIDE SEQUENCE [LARGE SCALE GENOMIC DNA]</scope>
    <source>
        <strain evidence="4">COT-052 OH3439</strain>
    </source>
</reference>
<dbReference type="InterPro" id="IPR028098">
    <property type="entry name" value="Glyco_trans_4-like_N"/>
</dbReference>
<dbReference type="PATRIC" id="fig|111105.18.peg.317"/>
<keyword evidence="4" id="KW-1185">Reference proteome</keyword>
<feature type="domain" description="Glycosyl transferase family 1" evidence="1">
    <location>
        <begin position="163"/>
        <end position="310"/>
    </location>
</feature>
<accession>A0A0A2F561</accession>
<dbReference type="Proteomes" id="UP000030146">
    <property type="component" value="Unassembled WGS sequence"/>
</dbReference>
<gene>
    <name evidence="3" type="ORF">HR15_12040</name>
</gene>